<protein>
    <submittedName>
        <fullName evidence="2">Glycosyltransferase</fullName>
    </submittedName>
</protein>
<sequence>MGGLRKRRNRMTGRVRKQRLRRYRRRGTLRGRRALGRKAAAPAAVTTNSDPGMALRAFEAGREASIHSSDTENAGPLKWMNRCWNDWADANRVSGLGWSAYHDIAGKFAAGFQSAAGVRLGNVVLVPTRKTIGAVVTAMNEEKAIPGVMEQLGRLPLDETIVVVNGSADQTFWSARKLSGGIVVHYVRPLGHDVGRAIGAKLARADIVLFLDGDFPIFAEHLVPFIHAVEKGTDVALNDITPYIDVFASRDPVTIVKEMLNRALGREELAANSLTAVPHALSRKALDTIGCANLMVPPKAQALAIRNGLRVDTAMSVDVISKNRVRDKNSGRDNPVSHLIVGDHLEALELLMRTDGARLRDADNIRNRNVLGRATS</sequence>
<keyword evidence="2" id="KW-0808">Transferase</keyword>
<organism evidence="2 3">
    <name type="scientific">Paenibacillus hemerocallicola</name>
    <dbReference type="NCBI Taxonomy" id="1172614"/>
    <lineage>
        <taxon>Bacteria</taxon>
        <taxon>Bacillati</taxon>
        <taxon>Bacillota</taxon>
        <taxon>Bacilli</taxon>
        <taxon>Bacillales</taxon>
        <taxon>Paenibacillaceae</taxon>
        <taxon>Paenibacillus</taxon>
    </lineage>
</organism>
<gene>
    <name evidence="2" type="ORF">FE784_35770</name>
</gene>
<keyword evidence="3" id="KW-1185">Reference proteome</keyword>
<dbReference type="Pfam" id="PF00535">
    <property type="entry name" value="Glycos_transf_2"/>
    <property type="match status" value="1"/>
</dbReference>
<name>A0A5C4SXM3_9BACL</name>
<reference evidence="2 3" key="1">
    <citation type="submission" date="2019-05" db="EMBL/GenBank/DDBJ databases">
        <title>We sequenced the genome of Paenibacillus hemerocallicola KCTC 33185 for further insight into its adaptation and study the phylogeny of Paenibacillus.</title>
        <authorList>
            <person name="Narsing Rao M.P."/>
        </authorList>
    </citation>
    <scope>NUCLEOTIDE SEQUENCE [LARGE SCALE GENOMIC DNA]</scope>
    <source>
        <strain evidence="2 3">KCTC 33185</strain>
    </source>
</reference>
<dbReference type="EMBL" id="VDCQ01000082">
    <property type="protein sequence ID" value="TNJ60636.1"/>
    <property type="molecule type" value="Genomic_DNA"/>
</dbReference>
<dbReference type="SUPFAM" id="SSF53448">
    <property type="entry name" value="Nucleotide-diphospho-sugar transferases"/>
    <property type="match status" value="1"/>
</dbReference>
<evidence type="ECO:0000259" key="1">
    <source>
        <dbReference type="Pfam" id="PF00535"/>
    </source>
</evidence>
<evidence type="ECO:0000313" key="3">
    <source>
        <dbReference type="Proteomes" id="UP000307943"/>
    </source>
</evidence>
<dbReference type="AlphaFoldDB" id="A0A5C4SXM3"/>
<dbReference type="RefSeq" id="WP_139607030.1">
    <property type="nucleotide sequence ID" value="NZ_VDCQ01000082.1"/>
</dbReference>
<evidence type="ECO:0000313" key="2">
    <source>
        <dbReference type="EMBL" id="TNJ60636.1"/>
    </source>
</evidence>
<dbReference type="GO" id="GO:0016740">
    <property type="term" value="F:transferase activity"/>
    <property type="evidence" value="ECO:0007669"/>
    <property type="project" value="UniProtKB-KW"/>
</dbReference>
<dbReference type="InterPro" id="IPR001173">
    <property type="entry name" value="Glyco_trans_2-like"/>
</dbReference>
<dbReference type="Gene3D" id="3.90.550.10">
    <property type="entry name" value="Spore Coat Polysaccharide Biosynthesis Protein SpsA, Chain A"/>
    <property type="match status" value="1"/>
</dbReference>
<accession>A0A5C4SXM3</accession>
<comment type="caution">
    <text evidence="2">The sequence shown here is derived from an EMBL/GenBank/DDBJ whole genome shotgun (WGS) entry which is preliminary data.</text>
</comment>
<dbReference type="OrthoDB" id="2902148at2"/>
<dbReference type="InterPro" id="IPR029044">
    <property type="entry name" value="Nucleotide-diphossugar_trans"/>
</dbReference>
<feature type="domain" description="Glycosyltransferase 2-like" evidence="1">
    <location>
        <begin position="135"/>
        <end position="279"/>
    </location>
</feature>
<proteinExistence type="predicted"/>
<dbReference type="Proteomes" id="UP000307943">
    <property type="component" value="Unassembled WGS sequence"/>
</dbReference>